<protein>
    <submittedName>
        <fullName evidence="2">Uncharacterized protein</fullName>
    </submittedName>
</protein>
<feature type="compositionally biased region" description="Low complexity" evidence="1">
    <location>
        <begin position="48"/>
        <end position="60"/>
    </location>
</feature>
<dbReference type="AlphaFoldDB" id="A0AAV5E4X8"/>
<accession>A0AAV5E4X8</accession>
<evidence type="ECO:0000313" key="2">
    <source>
        <dbReference type="EMBL" id="GJN18144.1"/>
    </source>
</evidence>
<comment type="caution">
    <text evidence="2">The sequence shown here is derived from an EMBL/GenBank/DDBJ whole genome shotgun (WGS) entry which is preliminary data.</text>
</comment>
<dbReference type="Proteomes" id="UP001054889">
    <property type="component" value="Unassembled WGS sequence"/>
</dbReference>
<gene>
    <name evidence="2" type="primary">gb05274</name>
    <name evidence="2" type="ORF">PR202_gb05274</name>
</gene>
<feature type="compositionally biased region" description="Gly residues" evidence="1">
    <location>
        <begin position="32"/>
        <end position="47"/>
    </location>
</feature>
<reference evidence="2" key="1">
    <citation type="journal article" date="2018" name="DNA Res.">
        <title>Multiple hybrid de novo genome assembly of finger millet, an orphan allotetraploid crop.</title>
        <authorList>
            <person name="Hatakeyama M."/>
            <person name="Aluri S."/>
            <person name="Balachadran M.T."/>
            <person name="Sivarajan S.R."/>
            <person name="Patrignani A."/>
            <person name="Gruter S."/>
            <person name="Poveda L."/>
            <person name="Shimizu-Inatsugi R."/>
            <person name="Baeten J."/>
            <person name="Francoijs K.J."/>
            <person name="Nataraja K.N."/>
            <person name="Reddy Y.A.N."/>
            <person name="Phadnis S."/>
            <person name="Ravikumar R.L."/>
            <person name="Schlapbach R."/>
            <person name="Sreeman S.M."/>
            <person name="Shimizu K.K."/>
        </authorList>
    </citation>
    <scope>NUCLEOTIDE SEQUENCE</scope>
</reference>
<reference evidence="2" key="2">
    <citation type="submission" date="2021-12" db="EMBL/GenBank/DDBJ databases">
        <title>Resequencing data analysis of finger millet.</title>
        <authorList>
            <person name="Hatakeyama M."/>
            <person name="Aluri S."/>
            <person name="Balachadran M.T."/>
            <person name="Sivarajan S.R."/>
            <person name="Poveda L."/>
            <person name="Shimizu-Inatsugi R."/>
            <person name="Schlapbach R."/>
            <person name="Sreeman S.M."/>
            <person name="Shimizu K.K."/>
        </authorList>
    </citation>
    <scope>NUCLEOTIDE SEQUENCE</scope>
</reference>
<organism evidence="2 3">
    <name type="scientific">Eleusine coracana subsp. coracana</name>
    <dbReference type="NCBI Taxonomy" id="191504"/>
    <lineage>
        <taxon>Eukaryota</taxon>
        <taxon>Viridiplantae</taxon>
        <taxon>Streptophyta</taxon>
        <taxon>Embryophyta</taxon>
        <taxon>Tracheophyta</taxon>
        <taxon>Spermatophyta</taxon>
        <taxon>Magnoliopsida</taxon>
        <taxon>Liliopsida</taxon>
        <taxon>Poales</taxon>
        <taxon>Poaceae</taxon>
        <taxon>PACMAD clade</taxon>
        <taxon>Chloridoideae</taxon>
        <taxon>Cynodonteae</taxon>
        <taxon>Eleusininae</taxon>
        <taxon>Eleusine</taxon>
    </lineage>
</organism>
<proteinExistence type="predicted"/>
<evidence type="ECO:0000313" key="3">
    <source>
        <dbReference type="Proteomes" id="UP001054889"/>
    </source>
</evidence>
<feature type="region of interest" description="Disordered" evidence="1">
    <location>
        <begin position="20"/>
        <end position="60"/>
    </location>
</feature>
<sequence>MSGASMPFGRAGGGIDVLGLLQPRGAMPPSMGHGGLAGPPPMSGGGAAMSATTTTTSSSSLQMQHFMAHQDLGLLQDMMMPSSFLHSNGGNIQQP</sequence>
<evidence type="ECO:0000256" key="1">
    <source>
        <dbReference type="SAM" id="MobiDB-lite"/>
    </source>
</evidence>
<keyword evidence="3" id="KW-1185">Reference proteome</keyword>
<dbReference type="EMBL" id="BQKI01000073">
    <property type="protein sequence ID" value="GJN18144.1"/>
    <property type="molecule type" value="Genomic_DNA"/>
</dbReference>
<name>A0AAV5E4X8_ELECO</name>